<dbReference type="GeneID" id="83206577"/>
<sequence length="447" mass="49073">MERIRRLAADSVAYEPLEGSSEGPADTEHAEQSRYSRFEYVIFFLLGNAMLWAWNMFLAAAPYFRSRFATSEWAVRNYQSSIMSVSTVTNLATVYVLAKLQKNVSYPRRITISLLVNCVTFTLLAFSTFALKNVSVPVYFGFLMIMVLAASFATGLNQNGVFAYGAGFGREEYTQAIMGGQGVAGVLPCVVQIASVLLVPMETHGGQDRSDEPPAASPKAAFIYFLTATGVSILTLLAFLHLLRRRPGPRPKSVLENEDDELVDLPHDKSVSLWTLFGKLRYLAIAVALCFTFTMMFFPVYTSEIVSVNDPQQSRIYDPRVFTPLALLVWNVGDLAGRTAVAIPGLSIGHRPFLAFLLAVARIGFLPLYLLCNINGHGAVVHSDFFYLVIVQFLFGATNGYLVSSCMMGANFWVDVDEREAAGAFMSIMLVAGLAAGSLLSFFVTSS</sequence>
<evidence type="ECO:0000256" key="4">
    <source>
        <dbReference type="ARBA" id="ARBA00022692"/>
    </source>
</evidence>
<dbReference type="PRINTS" id="PR01130">
    <property type="entry name" value="DERENTRNSPRT"/>
</dbReference>
<keyword evidence="6 7" id="KW-0472">Membrane</keyword>
<evidence type="ECO:0000256" key="1">
    <source>
        <dbReference type="ARBA" id="ARBA00004141"/>
    </source>
</evidence>
<dbReference type="GO" id="GO:0015205">
    <property type="term" value="F:nucleobase transmembrane transporter activity"/>
    <property type="evidence" value="ECO:0007669"/>
    <property type="project" value="TreeGrafter"/>
</dbReference>
<dbReference type="AlphaFoldDB" id="A0A9W9NBU0"/>
<evidence type="ECO:0000256" key="6">
    <source>
        <dbReference type="ARBA" id="ARBA00023136"/>
    </source>
</evidence>
<dbReference type="Pfam" id="PF01733">
    <property type="entry name" value="Nucleoside_tran"/>
    <property type="match status" value="1"/>
</dbReference>
<feature type="transmembrane region" description="Helical" evidence="7">
    <location>
        <begin position="110"/>
        <end position="131"/>
    </location>
</feature>
<dbReference type="RefSeq" id="XP_058325841.1">
    <property type="nucleotide sequence ID" value="XM_058479273.1"/>
</dbReference>
<comment type="similarity">
    <text evidence="2">Belongs to the SLC29A/ENT transporter (TC 2.A.57) family.</text>
</comment>
<comment type="caution">
    <text evidence="8">The sequence shown here is derived from an EMBL/GenBank/DDBJ whole genome shotgun (WGS) entry which is preliminary data.</text>
</comment>
<feature type="transmembrane region" description="Helical" evidence="7">
    <location>
        <begin position="282"/>
        <end position="301"/>
    </location>
</feature>
<keyword evidence="5 7" id="KW-1133">Transmembrane helix</keyword>
<feature type="transmembrane region" description="Helical" evidence="7">
    <location>
        <begin position="81"/>
        <end position="98"/>
    </location>
</feature>
<evidence type="ECO:0008006" key="10">
    <source>
        <dbReference type="Google" id="ProtNLM"/>
    </source>
</evidence>
<feature type="transmembrane region" description="Helical" evidence="7">
    <location>
        <begin position="221"/>
        <end position="243"/>
    </location>
</feature>
<keyword evidence="3" id="KW-0813">Transport</keyword>
<reference evidence="8" key="1">
    <citation type="submission" date="2022-11" db="EMBL/GenBank/DDBJ databases">
        <authorList>
            <person name="Petersen C."/>
        </authorList>
    </citation>
    <scope>NUCLEOTIDE SEQUENCE</scope>
    <source>
        <strain evidence="8">IBT 19713</strain>
    </source>
</reference>
<comment type="subcellular location">
    <subcellularLocation>
        <location evidence="1">Membrane</location>
        <topology evidence="1">Multi-pass membrane protein</topology>
    </subcellularLocation>
</comment>
<dbReference type="GO" id="GO:0005886">
    <property type="term" value="C:plasma membrane"/>
    <property type="evidence" value="ECO:0007669"/>
    <property type="project" value="TreeGrafter"/>
</dbReference>
<organism evidence="8 9">
    <name type="scientific">Penicillium chermesinum</name>
    <dbReference type="NCBI Taxonomy" id="63820"/>
    <lineage>
        <taxon>Eukaryota</taxon>
        <taxon>Fungi</taxon>
        <taxon>Dikarya</taxon>
        <taxon>Ascomycota</taxon>
        <taxon>Pezizomycotina</taxon>
        <taxon>Eurotiomycetes</taxon>
        <taxon>Eurotiomycetidae</taxon>
        <taxon>Eurotiales</taxon>
        <taxon>Aspergillaceae</taxon>
        <taxon>Penicillium</taxon>
    </lineage>
</organism>
<reference evidence="8" key="2">
    <citation type="journal article" date="2023" name="IMA Fungus">
        <title>Comparative genomic study of the Penicillium genus elucidates a diverse pangenome and 15 lateral gene transfer events.</title>
        <authorList>
            <person name="Petersen C."/>
            <person name="Sorensen T."/>
            <person name="Nielsen M.R."/>
            <person name="Sondergaard T.E."/>
            <person name="Sorensen J.L."/>
            <person name="Fitzpatrick D.A."/>
            <person name="Frisvad J.C."/>
            <person name="Nielsen K.L."/>
        </authorList>
    </citation>
    <scope>NUCLEOTIDE SEQUENCE</scope>
    <source>
        <strain evidence="8">IBT 19713</strain>
    </source>
</reference>
<dbReference type="GO" id="GO:0000329">
    <property type="term" value="C:fungal-type vacuole membrane"/>
    <property type="evidence" value="ECO:0007669"/>
    <property type="project" value="TreeGrafter"/>
</dbReference>
<dbReference type="PANTHER" id="PTHR10332">
    <property type="entry name" value="EQUILIBRATIVE NUCLEOSIDE TRANSPORTER"/>
    <property type="match status" value="1"/>
</dbReference>
<evidence type="ECO:0000256" key="3">
    <source>
        <dbReference type="ARBA" id="ARBA00022448"/>
    </source>
</evidence>
<keyword evidence="4 7" id="KW-0812">Transmembrane</keyword>
<feature type="transmembrane region" description="Helical" evidence="7">
    <location>
        <begin position="137"/>
        <end position="156"/>
    </location>
</feature>
<dbReference type="EMBL" id="JAPQKS010000008">
    <property type="protein sequence ID" value="KAJ5216970.1"/>
    <property type="molecule type" value="Genomic_DNA"/>
</dbReference>
<gene>
    <name evidence="8" type="ORF">N7468_009978</name>
</gene>
<feature type="transmembrane region" description="Helical" evidence="7">
    <location>
        <begin position="353"/>
        <end position="370"/>
    </location>
</feature>
<feature type="transmembrane region" description="Helical" evidence="7">
    <location>
        <begin position="40"/>
        <end position="61"/>
    </location>
</feature>
<dbReference type="InterPro" id="IPR036259">
    <property type="entry name" value="MFS_trans_sf"/>
</dbReference>
<evidence type="ECO:0000256" key="5">
    <source>
        <dbReference type="ARBA" id="ARBA00022989"/>
    </source>
</evidence>
<evidence type="ECO:0000256" key="2">
    <source>
        <dbReference type="ARBA" id="ARBA00007965"/>
    </source>
</evidence>
<dbReference type="SUPFAM" id="SSF103473">
    <property type="entry name" value="MFS general substrate transporter"/>
    <property type="match status" value="1"/>
</dbReference>
<name>A0A9W9NBU0_9EURO</name>
<protein>
    <recommendedName>
        <fullName evidence="10">Nucleoside transporter family</fullName>
    </recommendedName>
</protein>
<evidence type="ECO:0000256" key="7">
    <source>
        <dbReference type="SAM" id="Phobius"/>
    </source>
</evidence>
<dbReference type="PIRSF" id="PIRSF016379">
    <property type="entry name" value="ENT"/>
    <property type="match status" value="1"/>
</dbReference>
<evidence type="ECO:0000313" key="9">
    <source>
        <dbReference type="Proteomes" id="UP001150941"/>
    </source>
</evidence>
<accession>A0A9W9NBU0</accession>
<keyword evidence="9" id="KW-1185">Reference proteome</keyword>
<dbReference type="GO" id="GO:0034257">
    <property type="term" value="F:nicotinamide riboside transmembrane transporter activity"/>
    <property type="evidence" value="ECO:0007669"/>
    <property type="project" value="TreeGrafter"/>
</dbReference>
<dbReference type="OrthoDB" id="46396at2759"/>
<feature type="transmembrane region" description="Helical" evidence="7">
    <location>
        <begin position="424"/>
        <end position="444"/>
    </location>
</feature>
<evidence type="ECO:0000313" key="8">
    <source>
        <dbReference type="EMBL" id="KAJ5216970.1"/>
    </source>
</evidence>
<proteinExistence type="inferred from homology"/>
<feature type="transmembrane region" description="Helical" evidence="7">
    <location>
        <begin position="385"/>
        <end position="403"/>
    </location>
</feature>
<dbReference type="InterPro" id="IPR002259">
    <property type="entry name" value="Eqnu_transpt"/>
</dbReference>
<feature type="transmembrane region" description="Helical" evidence="7">
    <location>
        <begin position="177"/>
        <end position="201"/>
    </location>
</feature>
<dbReference type="PANTHER" id="PTHR10332:SF88">
    <property type="entry name" value="EQUILIBRATIVE NUCLEOSIDE TRANSPORTER 1, ISOFORM A"/>
    <property type="match status" value="1"/>
</dbReference>
<dbReference type="Proteomes" id="UP001150941">
    <property type="component" value="Unassembled WGS sequence"/>
</dbReference>